<reference evidence="5" key="1">
    <citation type="journal article" date="2019" name="Int. J. Syst. Evol. Microbiol.">
        <title>The Global Catalogue of Microorganisms (GCM) 10K type strain sequencing project: providing services to taxonomists for standard genome sequencing and annotation.</title>
        <authorList>
            <consortium name="The Broad Institute Genomics Platform"/>
            <consortium name="The Broad Institute Genome Sequencing Center for Infectious Disease"/>
            <person name="Wu L."/>
            <person name="Ma J."/>
        </authorList>
    </citation>
    <scope>NUCLEOTIDE SEQUENCE [LARGE SCALE GENOMIC DNA]</scope>
    <source>
        <strain evidence="5">JCM 18409</strain>
    </source>
</reference>
<evidence type="ECO:0000256" key="1">
    <source>
        <dbReference type="ARBA" id="ARBA00022801"/>
    </source>
</evidence>
<dbReference type="GO" id="GO:0016787">
    <property type="term" value="F:hydrolase activity"/>
    <property type="evidence" value="ECO:0007669"/>
    <property type="project" value="UniProtKB-KW"/>
</dbReference>
<feature type="region of interest" description="Disordered" evidence="2">
    <location>
        <begin position="363"/>
        <end position="386"/>
    </location>
</feature>
<dbReference type="Proteomes" id="UP001501759">
    <property type="component" value="Unassembled WGS sequence"/>
</dbReference>
<sequence>MGVVGCVCAHAEALRRAHGIEARLVRDMERDRLPIPTGWPVELNPPPFDGELEGLADALAQHMNSALSPGELVALRAEQVPLMPTNEDLARDGAFHVEERTVPGPVGAPGVRLLVCRPSGARGALPVLLHLHGGGLIMGSSRLGVDSLLPWAAELGLAVVSVEYRLAPEHPYPAALDDCFAALEWLAGHAEDIAIDPGRIVVTGVSGGGGLAAALCLFTRDRGGPRPLGQVLLCPMLDDRNDSPSARQMEGRGIWDRESNGTAWRHFLGGLHGSDDVPGYAAPARAEDLSGLPPAFLDVGSAETFRDEVVAHASRIWQAGGVAELHVWPGGFHGFDFAAPQAAVSREARAARLRWLRRLLSNDSADSEDSAVSPAEPGPAPEGHRR</sequence>
<keyword evidence="1 4" id="KW-0378">Hydrolase</keyword>
<name>A0ABP9JII9_9ACTN</name>
<comment type="caution">
    <text evidence="4">The sequence shown here is derived from an EMBL/GenBank/DDBJ whole genome shotgun (WGS) entry which is preliminary data.</text>
</comment>
<evidence type="ECO:0000313" key="4">
    <source>
        <dbReference type="EMBL" id="GAA5032216.1"/>
    </source>
</evidence>
<organism evidence="4 5">
    <name type="scientific">Streptomyces siamensis</name>
    <dbReference type="NCBI Taxonomy" id="1274986"/>
    <lineage>
        <taxon>Bacteria</taxon>
        <taxon>Bacillati</taxon>
        <taxon>Actinomycetota</taxon>
        <taxon>Actinomycetes</taxon>
        <taxon>Kitasatosporales</taxon>
        <taxon>Streptomycetaceae</taxon>
        <taxon>Streptomyces</taxon>
    </lineage>
</organism>
<dbReference type="EMBL" id="BAABKB010000037">
    <property type="protein sequence ID" value="GAA5032216.1"/>
    <property type="molecule type" value="Genomic_DNA"/>
</dbReference>
<keyword evidence="5" id="KW-1185">Reference proteome</keyword>
<gene>
    <name evidence="4" type="ORF">GCM10023335_74440</name>
</gene>
<dbReference type="Gene3D" id="3.40.50.1820">
    <property type="entry name" value="alpha/beta hydrolase"/>
    <property type="match status" value="1"/>
</dbReference>
<dbReference type="PANTHER" id="PTHR48081">
    <property type="entry name" value="AB HYDROLASE SUPERFAMILY PROTEIN C4A8.06C"/>
    <property type="match status" value="1"/>
</dbReference>
<dbReference type="PANTHER" id="PTHR48081:SF8">
    <property type="entry name" value="ALPHA_BETA HYDROLASE FOLD-3 DOMAIN-CONTAINING PROTEIN-RELATED"/>
    <property type="match status" value="1"/>
</dbReference>
<accession>A0ABP9JII9</accession>
<protein>
    <submittedName>
        <fullName evidence="4">Alpha/beta hydrolase</fullName>
    </submittedName>
</protein>
<evidence type="ECO:0000313" key="5">
    <source>
        <dbReference type="Proteomes" id="UP001501759"/>
    </source>
</evidence>
<dbReference type="InterPro" id="IPR050300">
    <property type="entry name" value="GDXG_lipolytic_enzyme"/>
</dbReference>
<dbReference type="InterPro" id="IPR013094">
    <property type="entry name" value="AB_hydrolase_3"/>
</dbReference>
<proteinExistence type="predicted"/>
<evidence type="ECO:0000256" key="2">
    <source>
        <dbReference type="SAM" id="MobiDB-lite"/>
    </source>
</evidence>
<dbReference type="Pfam" id="PF07859">
    <property type="entry name" value="Abhydrolase_3"/>
    <property type="match status" value="1"/>
</dbReference>
<evidence type="ECO:0000259" key="3">
    <source>
        <dbReference type="Pfam" id="PF07859"/>
    </source>
</evidence>
<dbReference type="SUPFAM" id="SSF53474">
    <property type="entry name" value="alpha/beta-Hydrolases"/>
    <property type="match status" value="1"/>
</dbReference>
<dbReference type="InterPro" id="IPR029058">
    <property type="entry name" value="AB_hydrolase_fold"/>
</dbReference>
<feature type="domain" description="Alpha/beta hydrolase fold-3" evidence="3">
    <location>
        <begin position="128"/>
        <end position="335"/>
    </location>
</feature>